<feature type="binding site" description="in other chain" evidence="15">
    <location>
        <begin position="188"/>
        <end position="190"/>
    </location>
    <ligand>
        <name>ADP</name>
        <dbReference type="ChEBI" id="CHEBI:456216"/>
        <note>allosteric activator; ligand shared between dimeric partners</note>
    </ligand>
</feature>
<dbReference type="HAMAP" id="MF_00339">
    <property type="entry name" value="Phosphofructokinase_I_B1"/>
    <property type="match status" value="1"/>
</dbReference>
<feature type="binding site" evidence="15">
    <location>
        <position position="247"/>
    </location>
    <ligand>
        <name>substrate</name>
        <note>ligand shared between dimeric partners</note>
    </ligand>
</feature>
<dbReference type="SUPFAM" id="SSF53784">
    <property type="entry name" value="Phosphofructokinase"/>
    <property type="match status" value="1"/>
</dbReference>
<evidence type="ECO:0000256" key="1">
    <source>
        <dbReference type="ARBA" id="ARBA00001946"/>
    </source>
</evidence>
<keyword evidence="18" id="KW-1185">Reference proteome</keyword>
<dbReference type="AlphaFoldDB" id="A0A4Y6UY41"/>
<evidence type="ECO:0000313" key="17">
    <source>
        <dbReference type="EMBL" id="QDH22672.1"/>
    </source>
</evidence>
<dbReference type="GO" id="GO:0005524">
    <property type="term" value="F:ATP binding"/>
    <property type="evidence" value="ECO:0007669"/>
    <property type="project" value="UniProtKB-UniRule"/>
</dbReference>
<name>A0A4Y6UY41_SACBS</name>
<feature type="binding site" evidence="15">
    <location>
        <begin position="75"/>
        <end position="76"/>
    </location>
    <ligand>
        <name>ATP</name>
        <dbReference type="ChEBI" id="CHEBI:30616"/>
    </ligand>
</feature>
<keyword evidence="10 15" id="KW-0418">Kinase</keyword>
<comment type="activity regulation">
    <text evidence="15">Allosterically activated by ADP and other diphosphonucleosides, and allosterically inhibited by phosphoenolpyruvate.</text>
</comment>
<feature type="binding site" description="in other chain" evidence="15">
    <location>
        <begin position="253"/>
        <end position="256"/>
    </location>
    <ligand>
        <name>substrate</name>
        <note>ligand shared between dimeric partners</note>
    </ligand>
</feature>
<evidence type="ECO:0000256" key="2">
    <source>
        <dbReference type="ARBA" id="ARBA00002659"/>
    </source>
</evidence>
<dbReference type="InterPro" id="IPR022953">
    <property type="entry name" value="ATP_PFK"/>
</dbReference>
<keyword evidence="6 15" id="KW-0021">Allosteric enzyme</keyword>
<evidence type="ECO:0000259" key="16">
    <source>
        <dbReference type="Pfam" id="PF00365"/>
    </source>
</evidence>
<keyword evidence="8 15" id="KW-0479">Metal-binding</keyword>
<dbReference type="FunFam" id="3.40.50.450:FF:000001">
    <property type="entry name" value="ATP-dependent 6-phosphofructokinase"/>
    <property type="match status" value="1"/>
</dbReference>
<dbReference type="NCBIfam" id="NF002872">
    <property type="entry name" value="PRK03202.1"/>
    <property type="match status" value="1"/>
</dbReference>
<evidence type="ECO:0000256" key="7">
    <source>
        <dbReference type="ARBA" id="ARBA00022679"/>
    </source>
</evidence>
<dbReference type="GO" id="GO:0070095">
    <property type="term" value="F:fructose-6-phosphate binding"/>
    <property type="evidence" value="ECO:0007669"/>
    <property type="project" value="TreeGrafter"/>
</dbReference>
<evidence type="ECO:0000256" key="5">
    <source>
        <dbReference type="ARBA" id="ARBA00022490"/>
    </source>
</evidence>
<comment type="function">
    <text evidence="2 15">Catalyzes the phosphorylation of D-fructose 6-phosphate to fructose 1,6-bisphosphate by ATP, the first committing step of glycolysis.</text>
</comment>
<dbReference type="KEGG" id="saca:FFV09_18575"/>
<dbReference type="Gene3D" id="3.40.50.450">
    <property type="match status" value="1"/>
</dbReference>
<dbReference type="InterPro" id="IPR015912">
    <property type="entry name" value="Phosphofructokinase_CS"/>
</dbReference>
<dbReference type="InterPro" id="IPR035966">
    <property type="entry name" value="PKF_sf"/>
</dbReference>
<feature type="binding site" description="in other chain" evidence="15">
    <location>
        <begin position="172"/>
        <end position="174"/>
    </location>
    <ligand>
        <name>substrate</name>
        <note>ligand shared between dimeric partners</note>
    </ligand>
</feature>
<dbReference type="GO" id="GO:0005945">
    <property type="term" value="C:6-phosphofructokinase complex"/>
    <property type="evidence" value="ECO:0007669"/>
    <property type="project" value="TreeGrafter"/>
</dbReference>
<dbReference type="PANTHER" id="PTHR13697:SF4">
    <property type="entry name" value="ATP-DEPENDENT 6-PHOSPHOFRUCTOKINASE"/>
    <property type="match status" value="1"/>
</dbReference>
<evidence type="ECO:0000256" key="10">
    <source>
        <dbReference type="ARBA" id="ARBA00022777"/>
    </source>
</evidence>
<evidence type="ECO:0000256" key="9">
    <source>
        <dbReference type="ARBA" id="ARBA00022741"/>
    </source>
</evidence>
<dbReference type="GO" id="GO:0061621">
    <property type="term" value="P:canonical glycolysis"/>
    <property type="evidence" value="ECO:0007669"/>
    <property type="project" value="TreeGrafter"/>
</dbReference>
<feature type="binding site" evidence="15">
    <location>
        <position position="165"/>
    </location>
    <ligand>
        <name>substrate</name>
        <note>ligand shared between dimeric partners</note>
    </ligand>
</feature>
<dbReference type="OrthoDB" id="9802503at2"/>
<accession>A0A4Y6UY41</accession>
<feature type="binding site" evidence="15">
    <location>
        <begin position="24"/>
        <end position="28"/>
    </location>
    <ligand>
        <name>ADP</name>
        <dbReference type="ChEBI" id="CHEBI:456216"/>
        <note>allosteric activator; ligand shared between dimeric partners</note>
    </ligand>
</feature>
<comment type="pathway">
    <text evidence="4 15">Carbohydrate degradation; glycolysis; D-glyceraldehyde 3-phosphate and glycerone phosphate from D-glucose: step 3/4.</text>
</comment>
<comment type="subunit">
    <text evidence="15">Homotetramer.</text>
</comment>
<protein>
    <recommendedName>
        <fullName evidence="15">ATP-dependent 6-phosphofructokinase</fullName>
        <shortName evidence="15">ATP-PFK</shortName>
        <shortName evidence="15">Phosphofructokinase</shortName>
        <ecNumber evidence="15">2.7.1.11</ecNumber>
    </recommendedName>
    <alternativeName>
        <fullName evidence="15">Phosphohexokinase</fullName>
    </alternativeName>
</protein>
<evidence type="ECO:0000256" key="12">
    <source>
        <dbReference type="ARBA" id="ARBA00022842"/>
    </source>
</evidence>
<dbReference type="FunFam" id="3.40.50.460:FF:000002">
    <property type="entry name" value="ATP-dependent 6-phosphofructokinase"/>
    <property type="match status" value="1"/>
</dbReference>
<dbReference type="GO" id="GO:0048029">
    <property type="term" value="F:monosaccharide binding"/>
    <property type="evidence" value="ECO:0007669"/>
    <property type="project" value="TreeGrafter"/>
</dbReference>
<evidence type="ECO:0000256" key="3">
    <source>
        <dbReference type="ARBA" id="ARBA00004496"/>
    </source>
</evidence>
<evidence type="ECO:0000256" key="14">
    <source>
        <dbReference type="ARBA" id="ARBA00048070"/>
    </source>
</evidence>
<dbReference type="EMBL" id="CP041217">
    <property type="protein sequence ID" value="QDH22672.1"/>
    <property type="molecule type" value="Genomic_DNA"/>
</dbReference>
<comment type="catalytic activity">
    <reaction evidence="14 15">
        <text>beta-D-fructose 6-phosphate + ATP = beta-D-fructose 1,6-bisphosphate + ADP + H(+)</text>
        <dbReference type="Rhea" id="RHEA:16109"/>
        <dbReference type="ChEBI" id="CHEBI:15378"/>
        <dbReference type="ChEBI" id="CHEBI:30616"/>
        <dbReference type="ChEBI" id="CHEBI:32966"/>
        <dbReference type="ChEBI" id="CHEBI:57634"/>
        <dbReference type="ChEBI" id="CHEBI:456216"/>
        <dbReference type="EC" id="2.7.1.11"/>
    </reaction>
</comment>
<dbReference type="UniPathway" id="UPA00109">
    <property type="reaction ID" value="UER00182"/>
</dbReference>
<keyword evidence="7 15" id="KW-0808">Transferase</keyword>
<comment type="cofactor">
    <cofactor evidence="1 15">
        <name>Mg(2+)</name>
        <dbReference type="ChEBI" id="CHEBI:18420"/>
    </cofactor>
</comment>
<dbReference type="Proteomes" id="UP000316968">
    <property type="component" value="Chromosome"/>
</dbReference>
<feature type="binding site" description="in other chain" evidence="15">
    <location>
        <begin position="216"/>
        <end position="218"/>
    </location>
    <ligand>
        <name>ADP</name>
        <dbReference type="ChEBI" id="CHEBI:456216"/>
        <note>allosteric activator; ligand shared between dimeric partners</note>
    </ligand>
</feature>
<evidence type="ECO:0000256" key="15">
    <source>
        <dbReference type="HAMAP-Rule" id="MF_00339"/>
    </source>
</evidence>
<reference evidence="17 18" key="1">
    <citation type="submission" date="2019-06" db="EMBL/GenBank/DDBJ databases">
        <title>Saccharibacillus brassicae sp. nov., an endophytic bacterium isolated from Chinese cabbage seeds (Brassica pekinensis).</title>
        <authorList>
            <person name="Jiang L."/>
            <person name="Lee J."/>
            <person name="Kim S.W."/>
        </authorList>
    </citation>
    <scope>NUCLEOTIDE SEQUENCE [LARGE SCALE GENOMIC DNA]</scope>
    <source>
        <strain evidence="18">KCTC 43072 / ATSA2</strain>
    </source>
</reference>
<feature type="binding site" evidence="15">
    <location>
        <position position="106"/>
    </location>
    <ligand>
        <name>Mg(2+)</name>
        <dbReference type="ChEBI" id="CHEBI:18420"/>
        <note>catalytic</note>
    </ligand>
</feature>
<dbReference type="GO" id="GO:0016208">
    <property type="term" value="F:AMP binding"/>
    <property type="evidence" value="ECO:0007669"/>
    <property type="project" value="TreeGrafter"/>
</dbReference>
<keyword evidence="13 15" id="KW-0324">Glycolysis</keyword>
<dbReference type="PROSITE" id="PS00433">
    <property type="entry name" value="PHOSPHOFRUCTOKINASE"/>
    <property type="match status" value="1"/>
</dbReference>
<dbReference type="Gene3D" id="3.40.50.460">
    <property type="entry name" value="Phosphofructokinase domain"/>
    <property type="match status" value="1"/>
</dbReference>
<sequence>MSAVKKIAVLTSGGDSQGMNAALRAVVRSALYHGIEIFGIQRGYQGLLNNDIFSMDLRSVGDIIQRGGTVLQSARSKEFYTEEGQRKGAEILRSYGIDGLVVIGGDGSYHGANKLSKLGINTMGLPGTIDNDISFTDYTIGFDTAVGVVVDAINKLRDTMSSHERASVVEVMGRHCGDIALHAGLASGAETILVPEVPYDLGEVAQRMTHNFAMGKRHSIIVVAEGAGKGDDIAKELSQHSKQIDARVTVLGHIQRGGTPTPFDRNLASRLGDFAVRSLIRGESDKACGIIKGELTLTDIDKVVNTKNDFDHEMYELALRLSQ</sequence>
<dbReference type="InterPro" id="IPR012003">
    <property type="entry name" value="ATP_PFK_prok-type"/>
</dbReference>
<dbReference type="Pfam" id="PF00365">
    <property type="entry name" value="PFK"/>
    <property type="match status" value="1"/>
</dbReference>
<dbReference type="InterPro" id="IPR012828">
    <property type="entry name" value="PFKA_ATP_prok"/>
</dbReference>
<dbReference type="PRINTS" id="PR00476">
    <property type="entry name" value="PHFRCTKINASE"/>
</dbReference>
<feature type="binding site" description="in other chain" evidence="15">
    <location>
        <begin position="128"/>
        <end position="130"/>
    </location>
    <ligand>
        <name>substrate</name>
        <note>ligand shared between dimeric partners</note>
    </ligand>
</feature>
<evidence type="ECO:0000256" key="6">
    <source>
        <dbReference type="ARBA" id="ARBA00022533"/>
    </source>
</evidence>
<feature type="binding site" evidence="15">
    <location>
        <position position="14"/>
    </location>
    <ligand>
        <name>ATP</name>
        <dbReference type="ChEBI" id="CHEBI:30616"/>
    </ligand>
</feature>
<keyword evidence="12 15" id="KW-0460">Magnesium</keyword>
<comment type="subcellular location">
    <subcellularLocation>
        <location evidence="3 15">Cytoplasm</location>
    </subcellularLocation>
</comment>
<keyword evidence="5 15" id="KW-0963">Cytoplasm</keyword>
<feature type="binding site" description="in other chain" evidence="15">
    <location>
        <position position="157"/>
    </location>
    <ligand>
        <name>ADP</name>
        <dbReference type="ChEBI" id="CHEBI:456216"/>
        <note>allosteric activator; ligand shared between dimeric partners</note>
    </ligand>
</feature>
<keyword evidence="9 15" id="KW-0547">Nucleotide-binding</keyword>
<comment type="similarity">
    <text evidence="15">Belongs to the phosphofructokinase type A (PFKA) family. ATP-dependent PFK group I subfamily. Prokaryotic clade 'B1' sub-subfamily.</text>
</comment>
<evidence type="ECO:0000313" key="18">
    <source>
        <dbReference type="Proteomes" id="UP000316968"/>
    </source>
</evidence>
<dbReference type="GO" id="GO:0003872">
    <property type="term" value="F:6-phosphofructokinase activity"/>
    <property type="evidence" value="ECO:0007669"/>
    <property type="project" value="UniProtKB-UniRule"/>
</dbReference>
<evidence type="ECO:0000256" key="4">
    <source>
        <dbReference type="ARBA" id="ARBA00004679"/>
    </source>
</evidence>
<evidence type="ECO:0000256" key="8">
    <source>
        <dbReference type="ARBA" id="ARBA00022723"/>
    </source>
</evidence>
<dbReference type="PANTHER" id="PTHR13697">
    <property type="entry name" value="PHOSPHOFRUCTOKINASE"/>
    <property type="match status" value="1"/>
</dbReference>
<dbReference type="EC" id="2.7.1.11" evidence="15"/>
<dbReference type="GO" id="GO:0030388">
    <property type="term" value="P:fructose 1,6-bisphosphate metabolic process"/>
    <property type="evidence" value="ECO:0007669"/>
    <property type="project" value="TreeGrafter"/>
</dbReference>
<organism evidence="17 18">
    <name type="scientific">Saccharibacillus brassicae</name>
    <dbReference type="NCBI Taxonomy" id="2583377"/>
    <lineage>
        <taxon>Bacteria</taxon>
        <taxon>Bacillati</taxon>
        <taxon>Bacillota</taxon>
        <taxon>Bacilli</taxon>
        <taxon>Bacillales</taxon>
        <taxon>Paenibacillaceae</taxon>
        <taxon>Saccharibacillus</taxon>
    </lineage>
</organism>
<dbReference type="NCBIfam" id="TIGR02482">
    <property type="entry name" value="PFKA_ATP"/>
    <property type="match status" value="1"/>
</dbReference>
<evidence type="ECO:0000256" key="11">
    <source>
        <dbReference type="ARBA" id="ARBA00022840"/>
    </source>
</evidence>
<dbReference type="InterPro" id="IPR000023">
    <property type="entry name" value="Phosphofructokinase_dom"/>
</dbReference>
<evidence type="ECO:0000256" key="13">
    <source>
        <dbReference type="ARBA" id="ARBA00023152"/>
    </source>
</evidence>
<feature type="binding site" description="in other chain" evidence="15">
    <location>
        <position position="225"/>
    </location>
    <ligand>
        <name>substrate</name>
        <note>ligand shared between dimeric partners</note>
    </ligand>
</feature>
<dbReference type="GO" id="GO:0042802">
    <property type="term" value="F:identical protein binding"/>
    <property type="evidence" value="ECO:0007669"/>
    <property type="project" value="TreeGrafter"/>
</dbReference>
<feature type="active site" description="Proton acceptor" evidence="15">
    <location>
        <position position="130"/>
    </location>
</feature>
<gene>
    <name evidence="15 17" type="primary">pfkA</name>
    <name evidence="17" type="ORF">FFV09_18575</name>
</gene>
<keyword evidence="11 15" id="KW-0067">ATP-binding</keyword>
<comment type="caution">
    <text evidence="15">Lacks conserved residue(s) required for the propagation of feature annotation.</text>
</comment>
<dbReference type="GO" id="GO:0046872">
    <property type="term" value="F:metal ion binding"/>
    <property type="evidence" value="ECO:0007669"/>
    <property type="project" value="UniProtKB-KW"/>
</dbReference>
<feature type="domain" description="Phosphofructokinase" evidence="16">
    <location>
        <begin position="6"/>
        <end position="277"/>
    </location>
</feature>
<dbReference type="GO" id="GO:0006002">
    <property type="term" value="P:fructose 6-phosphate metabolic process"/>
    <property type="evidence" value="ECO:0007669"/>
    <property type="project" value="UniProtKB-UniRule"/>
</dbReference>
<dbReference type="PIRSF" id="PIRSF000532">
    <property type="entry name" value="ATP_PFK_prok"/>
    <property type="match status" value="1"/>
</dbReference>
<feature type="binding site" evidence="15">
    <location>
        <begin position="105"/>
        <end position="108"/>
    </location>
    <ligand>
        <name>ATP</name>
        <dbReference type="ChEBI" id="CHEBI:30616"/>
    </ligand>
</feature>
<dbReference type="RefSeq" id="WP_141449213.1">
    <property type="nucleotide sequence ID" value="NZ_CP041217.1"/>
</dbReference>
<proteinExistence type="inferred from homology"/>